<comment type="similarity">
    <text evidence="1">Belongs to the peptidase S49 family.</text>
</comment>
<comment type="caution">
    <text evidence="3">The sequence shown here is derived from an EMBL/GenBank/DDBJ whole genome shotgun (WGS) entry which is preliminary data.</text>
</comment>
<dbReference type="Pfam" id="PF01343">
    <property type="entry name" value="Peptidase_S49"/>
    <property type="match status" value="1"/>
</dbReference>
<dbReference type="EMBL" id="JAESIL010000179">
    <property type="protein sequence ID" value="MBL3580611.1"/>
    <property type="molecule type" value="Genomic_DNA"/>
</dbReference>
<gene>
    <name evidence="3" type="ORF">JMJ92_21115</name>
</gene>
<reference evidence="4" key="1">
    <citation type="submission" date="2021-01" db="EMBL/GenBank/DDBJ databases">
        <title>Draft genomes of Rhodovulum sulfidophilum.</title>
        <authorList>
            <person name="Guzman M.S."/>
        </authorList>
    </citation>
    <scope>NUCLEOTIDE SEQUENCE [LARGE SCALE GENOMIC DNA]</scope>
    <source>
        <strain evidence="4">AB19</strain>
    </source>
</reference>
<evidence type="ECO:0000259" key="2">
    <source>
        <dbReference type="Pfam" id="PF01343"/>
    </source>
</evidence>
<dbReference type="Gene3D" id="3.90.226.10">
    <property type="entry name" value="2-enoyl-CoA Hydratase, Chain A, domain 1"/>
    <property type="match status" value="1"/>
</dbReference>
<dbReference type="RefSeq" id="WP_075785947.1">
    <property type="nucleotide sequence ID" value="NZ_JAESIL010000179.1"/>
</dbReference>
<sequence>MPETTIGALLGAAPLALDRSFGAGLLGLPLPAAAAAGPVLAGPVEVARGERFAVARGVAVMPVRGVLTPNAEILERFLGWATFAGIEASCGALASAEDVAAVVIEFDTPGGLVLGGAAAAGAIAALAAVKPVHALVNPLAASMGYHLASQCSDIAMTPGSLAGSIGVMRQAGWPVGPDGGGNRWQIFTSTHARAKLPNPETEGGRAEILRDLDAHEAAFHADVARGRGIAPEDLAARLSVTDDPADGGATFGPEAAIARGLADRAETRAAFYDRIFAVHAPRPAAARRNSGRGSLARAAAAQARAAL</sequence>
<organism evidence="3 4">
    <name type="scientific">Rhodovulum visakhapatnamense</name>
    <dbReference type="NCBI Taxonomy" id="364297"/>
    <lineage>
        <taxon>Bacteria</taxon>
        <taxon>Pseudomonadati</taxon>
        <taxon>Pseudomonadota</taxon>
        <taxon>Alphaproteobacteria</taxon>
        <taxon>Rhodobacterales</taxon>
        <taxon>Paracoccaceae</taxon>
        <taxon>Rhodovulum</taxon>
    </lineage>
</organism>
<keyword evidence="4" id="KW-1185">Reference proteome</keyword>
<evidence type="ECO:0000313" key="3">
    <source>
        <dbReference type="EMBL" id="MBL3580611.1"/>
    </source>
</evidence>
<name>A0ABS1RLR7_9RHOB</name>
<dbReference type="InterPro" id="IPR002142">
    <property type="entry name" value="Peptidase_S49"/>
</dbReference>
<evidence type="ECO:0000313" key="4">
    <source>
        <dbReference type="Proteomes" id="UP000635853"/>
    </source>
</evidence>
<protein>
    <submittedName>
        <fullName evidence="3">S49 family peptidase</fullName>
    </submittedName>
</protein>
<dbReference type="SUPFAM" id="SSF52096">
    <property type="entry name" value="ClpP/crotonase"/>
    <property type="match status" value="1"/>
</dbReference>
<dbReference type="InterPro" id="IPR029045">
    <property type="entry name" value="ClpP/crotonase-like_dom_sf"/>
</dbReference>
<dbReference type="PANTHER" id="PTHR42987">
    <property type="entry name" value="PEPTIDASE S49"/>
    <property type="match status" value="1"/>
</dbReference>
<accession>A0ABS1RLR7</accession>
<feature type="domain" description="Peptidase S49" evidence="2">
    <location>
        <begin position="125"/>
        <end position="270"/>
    </location>
</feature>
<evidence type="ECO:0000256" key="1">
    <source>
        <dbReference type="ARBA" id="ARBA00008683"/>
    </source>
</evidence>
<proteinExistence type="inferred from homology"/>
<dbReference type="Proteomes" id="UP000635853">
    <property type="component" value="Unassembled WGS sequence"/>
</dbReference>
<dbReference type="PANTHER" id="PTHR42987:SF4">
    <property type="entry name" value="PROTEASE SOHB-RELATED"/>
    <property type="match status" value="1"/>
</dbReference>